<dbReference type="InterPro" id="IPR036971">
    <property type="entry name" value="PDEase_catalytic_dom_sf"/>
</dbReference>
<dbReference type="PANTHER" id="PTHR21174:SF0">
    <property type="entry name" value="HD PHOSPHOHYDROLASE FAMILY PROTEIN-RELATED"/>
    <property type="match status" value="1"/>
</dbReference>
<proteinExistence type="predicted"/>
<organism evidence="2 3">
    <name type="scientific">Cyclostephanos tholiformis</name>
    <dbReference type="NCBI Taxonomy" id="382380"/>
    <lineage>
        <taxon>Eukaryota</taxon>
        <taxon>Sar</taxon>
        <taxon>Stramenopiles</taxon>
        <taxon>Ochrophyta</taxon>
        <taxon>Bacillariophyta</taxon>
        <taxon>Coscinodiscophyceae</taxon>
        <taxon>Thalassiosirophycidae</taxon>
        <taxon>Stephanodiscales</taxon>
        <taxon>Stephanodiscaceae</taxon>
        <taxon>Cyclostephanos</taxon>
    </lineage>
</organism>
<keyword evidence="3" id="KW-1185">Reference proteome</keyword>
<feature type="compositionally biased region" description="Polar residues" evidence="1">
    <location>
        <begin position="153"/>
        <end position="168"/>
    </location>
</feature>
<comment type="caution">
    <text evidence="2">The sequence shown here is derived from an EMBL/GenBank/DDBJ whole genome shotgun (WGS) entry which is preliminary data.</text>
</comment>
<protein>
    <recommendedName>
        <fullName evidence="4">HD/PDEase domain-containing protein</fullName>
    </recommendedName>
</protein>
<evidence type="ECO:0000256" key="1">
    <source>
        <dbReference type="SAM" id="MobiDB-lite"/>
    </source>
</evidence>
<dbReference type="Gene3D" id="1.10.1300.10">
    <property type="entry name" value="3'5'-cyclic nucleotide phosphodiesterase, catalytic domain"/>
    <property type="match status" value="1"/>
</dbReference>
<dbReference type="InterPro" id="IPR009218">
    <property type="entry name" value="HD_phosphohydro"/>
</dbReference>
<sequence length="322" mass="36786">MTENLRRQWHTSTKILANDLHSQLKLGSTSSQLLDCATSDAVTSLSNKWFEKVEQLYNEPHRAYHNMSHVQDLLASLDLVLETHIEPSVEPKDTAIATIAAFFHDVIYNPKSSTNERDSANLFIDFVSELVNVIKTVSRHEQNARIDGDMSENETVTQLSSPKDSQTSESDMVFRIEQCIIATATHISCANQARQSNNKLLAAFLDSDMSILGRDRDRYNEYARSIRKEYEFVERSVYCEKRAKILFSFLPALKVVETVHAIPIDETSKSSSEKMKGVEENQNRCIYATEKGRELWEYQARENLRNEIDMLCKGLIPGEVDR</sequence>
<evidence type="ECO:0008006" key="4">
    <source>
        <dbReference type="Google" id="ProtNLM"/>
    </source>
</evidence>
<evidence type="ECO:0000313" key="2">
    <source>
        <dbReference type="EMBL" id="KAL3827067.1"/>
    </source>
</evidence>
<name>A0ABD3SR93_9STRA</name>
<dbReference type="SUPFAM" id="SSF109604">
    <property type="entry name" value="HD-domain/PDEase-like"/>
    <property type="match status" value="1"/>
</dbReference>
<gene>
    <name evidence="2" type="ORF">ACHAXA_007574</name>
</gene>
<dbReference type="Proteomes" id="UP001530377">
    <property type="component" value="Unassembled WGS sequence"/>
</dbReference>
<reference evidence="2 3" key="1">
    <citation type="submission" date="2024-10" db="EMBL/GenBank/DDBJ databases">
        <title>Updated reference genomes for cyclostephanoid diatoms.</title>
        <authorList>
            <person name="Roberts W.R."/>
            <person name="Alverson A.J."/>
        </authorList>
    </citation>
    <scope>NUCLEOTIDE SEQUENCE [LARGE SCALE GENOMIC DNA]</scope>
    <source>
        <strain evidence="2 3">AJA228-03</strain>
    </source>
</reference>
<dbReference type="PANTHER" id="PTHR21174">
    <property type="match status" value="1"/>
</dbReference>
<evidence type="ECO:0000313" key="3">
    <source>
        <dbReference type="Proteomes" id="UP001530377"/>
    </source>
</evidence>
<feature type="region of interest" description="Disordered" evidence="1">
    <location>
        <begin position="144"/>
        <end position="168"/>
    </location>
</feature>
<dbReference type="AlphaFoldDB" id="A0ABD3SR93"/>
<accession>A0ABD3SR93</accession>
<dbReference type="EMBL" id="JALLPB020000009">
    <property type="protein sequence ID" value="KAL3827067.1"/>
    <property type="molecule type" value="Genomic_DNA"/>
</dbReference>